<feature type="region of interest" description="Disordered" evidence="1">
    <location>
        <begin position="189"/>
        <end position="251"/>
    </location>
</feature>
<feature type="compositionally biased region" description="Polar residues" evidence="1">
    <location>
        <begin position="1"/>
        <end position="35"/>
    </location>
</feature>
<sequence>MDNSAANKNHTQCPTWLNQSGWPTTSSQGLSMNLHTSSQTLGLGSTSDQRPLFGHLETSNQSSMNMNSLSSRNNSLLKASNMNSIFSSNSIFQSSPITSASHGMTFVPPSPYTTSGLAATNQAKTIPASALSQQNQSPQPCRVQNIPPQPANYKLFHNQLPGPGLSHGLQDQSFGLSSCGPNVSMSPATFGGQINDNRHQNTFKSPTSMEQHQWGPSFSGGGTVSGVDGHVNKAPSQEKGFPSSTESDKRRSLILNQRAQLLKQLENIDKLLESLPSDDSNEEEPSNNDVQSPPAENCSSPSFCDKQSLSDSPGSPGFPGSPGSPAESKEMDKSCSGSEANAGGDSDYVPQSEVSFSDSESEDDAKSKDRPSRSCPSSPTNDTLKEREQSENDLSEEENATYPKKTFENNQTSKSGTVVVQTFKTKEKHRSSKLNYCLFCAKPMTRMARHLTRIHSDRVEVAIAFQYPANSKERKKIWQQLINDGNFKHNKNVLKTGKGQLAVRLRPSNPSKATDFVHCIYCHGLFRKKSLFIHIKRCKEKVKKEDKPQEGPKRIVSVCALLTKSCEGLSEDFKTLLGEMVYDDVSETVMEDQILLQFGEQMFNEYSRDAKKHEYIRQNLRHVARLLLEAQKSTPMQSLEDFFNPANFKHVVSAVKVLAGYDPEKKQYARASLALKLGYHLKKICGIVERNARSSDETKVVEACKIFLSIYHKKWTKRVTSCALSNIKAIQRKKANEVPSVQDVKRLHYHLEAAHHAAEKKLRENVCLENFSALAKVVLARTILFNRRLPGEVGSILVTDFKSRVRSDVCDDMDVSVSKLERKLCGLFSRVNIRGSCGRKVPIILKPSLESSIELLINVREACGIFSNNPYVFARQFALSPHRGSCCIQMYAKECGAEDPAALTVLKIRKHFTTVLQLLNLDEEEVRQVFGPSSDIQMLRQVNDTMCDDTILESGGPLQFYQQRRGATGCSTADAVKKLRREALHSKAKLPWNKAEIHAVEKHLMSFIKKHKIPQKDDCVRCLEAEPHALRKRSWKGVKDYVRNRITTLQRQAGSSKGPSKSSIRTSKDKPQQSSATLQLSDGQKEARENPSSGPTSCPSSSSVPSRSQKEKDMRHKTKPKWAESEVGAVEKHLMHFIEEHKLPQKEDCVRCLEAEPHALRNRSWKVVKDYVRNRITALQRHSGFSKDLSKTKSKPRQGKSRSSVLPDRFQSPNGEQAAPELQNVVSSCMFGSSNLFQPQTYGVTTSCSMSTPPKSGRSKQKAPAGLLKKSKHTWNEAEVHAVEKHLMGFITKQKLPQKGDCVRCLDAEPHALRNRSWKGVKDYVRNRITTLQRQSGFSKPASKSNRSRQDKPKQSSGRYHQL</sequence>
<comment type="caution">
    <text evidence="2">The sequence shown here is derived from an EMBL/GenBank/DDBJ whole genome shotgun (WGS) entry which is preliminary data.</text>
</comment>
<feature type="region of interest" description="Disordered" evidence="1">
    <location>
        <begin position="1"/>
        <end position="69"/>
    </location>
</feature>
<feature type="compositionally biased region" description="Low complexity" evidence="1">
    <location>
        <begin position="1091"/>
        <end position="1107"/>
    </location>
</feature>
<accession>A0ABV0ZAS4</accession>
<feature type="compositionally biased region" description="Polar residues" evidence="1">
    <location>
        <begin position="297"/>
        <end position="309"/>
    </location>
</feature>
<organism evidence="2 3">
    <name type="scientific">Ameca splendens</name>
    <dbReference type="NCBI Taxonomy" id="208324"/>
    <lineage>
        <taxon>Eukaryota</taxon>
        <taxon>Metazoa</taxon>
        <taxon>Chordata</taxon>
        <taxon>Craniata</taxon>
        <taxon>Vertebrata</taxon>
        <taxon>Euteleostomi</taxon>
        <taxon>Actinopterygii</taxon>
        <taxon>Neopterygii</taxon>
        <taxon>Teleostei</taxon>
        <taxon>Neoteleostei</taxon>
        <taxon>Acanthomorphata</taxon>
        <taxon>Ovalentaria</taxon>
        <taxon>Atherinomorphae</taxon>
        <taxon>Cyprinodontiformes</taxon>
        <taxon>Goodeidae</taxon>
        <taxon>Ameca</taxon>
    </lineage>
</organism>
<protein>
    <submittedName>
        <fullName evidence="2">Uncharacterized protein</fullName>
    </submittedName>
</protein>
<proteinExistence type="predicted"/>
<feature type="region of interest" description="Disordered" evidence="1">
    <location>
        <begin position="1048"/>
        <end position="1125"/>
    </location>
</feature>
<keyword evidence="3" id="KW-1185">Reference proteome</keyword>
<dbReference type="PANTHER" id="PTHR33480">
    <property type="entry name" value="SET DOMAIN-CONTAINING PROTEIN-RELATED"/>
    <property type="match status" value="1"/>
</dbReference>
<gene>
    <name evidence="2" type="ORF">AMECASPLE_013697</name>
</gene>
<feature type="region of interest" description="Disordered" evidence="1">
    <location>
        <begin position="275"/>
        <end position="410"/>
    </location>
</feature>
<feature type="compositionally biased region" description="Polar residues" evidence="1">
    <location>
        <begin position="1048"/>
        <end position="1065"/>
    </location>
</feature>
<feature type="compositionally biased region" description="Polar residues" evidence="1">
    <location>
        <begin position="189"/>
        <end position="216"/>
    </location>
</feature>
<dbReference type="EMBL" id="JAHRIP010057334">
    <property type="protein sequence ID" value="MEQ2303146.1"/>
    <property type="molecule type" value="Genomic_DNA"/>
</dbReference>
<feature type="compositionally biased region" description="Low complexity" evidence="1">
    <location>
        <begin position="36"/>
        <end position="47"/>
    </location>
</feature>
<name>A0ABV0ZAS4_9TELE</name>
<dbReference type="Proteomes" id="UP001469553">
    <property type="component" value="Unassembled WGS sequence"/>
</dbReference>
<feature type="region of interest" description="Disordered" evidence="1">
    <location>
        <begin position="1248"/>
        <end position="1269"/>
    </location>
</feature>
<feature type="compositionally biased region" description="Low complexity" evidence="1">
    <location>
        <begin position="59"/>
        <end position="69"/>
    </location>
</feature>
<reference evidence="2 3" key="1">
    <citation type="submission" date="2021-06" db="EMBL/GenBank/DDBJ databases">
        <authorList>
            <person name="Palmer J.M."/>
        </authorList>
    </citation>
    <scope>NUCLEOTIDE SEQUENCE [LARGE SCALE GENOMIC DNA]</scope>
    <source>
        <strain evidence="2 3">AS_MEX2019</strain>
        <tissue evidence="2">Muscle</tissue>
    </source>
</reference>
<feature type="compositionally biased region" description="Polar residues" evidence="1">
    <location>
        <begin position="1072"/>
        <end position="1082"/>
    </location>
</feature>
<feature type="region of interest" description="Disordered" evidence="1">
    <location>
        <begin position="1183"/>
        <end position="1217"/>
    </location>
</feature>
<dbReference type="PANTHER" id="PTHR33480:SF5">
    <property type="entry name" value="SI:DKEY-51D8.9"/>
    <property type="match status" value="1"/>
</dbReference>
<evidence type="ECO:0000313" key="3">
    <source>
        <dbReference type="Proteomes" id="UP001469553"/>
    </source>
</evidence>
<evidence type="ECO:0000313" key="2">
    <source>
        <dbReference type="EMBL" id="MEQ2303146.1"/>
    </source>
</evidence>
<feature type="region of interest" description="Disordered" evidence="1">
    <location>
        <begin position="1330"/>
        <end position="1363"/>
    </location>
</feature>
<feature type="compositionally biased region" description="Polar residues" evidence="1">
    <location>
        <begin position="1330"/>
        <end position="1345"/>
    </location>
</feature>
<evidence type="ECO:0000256" key="1">
    <source>
        <dbReference type="SAM" id="MobiDB-lite"/>
    </source>
</evidence>